<dbReference type="Pfam" id="PF08263">
    <property type="entry name" value="LRRNT_2"/>
    <property type="match status" value="1"/>
</dbReference>
<evidence type="ECO:0000313" key="8">
    <source>
        <dbReference type="EMBL" id="MBA0784472.1"/>
    </source>
</evidence>
<dbReference type="InterPro" id="IPR032675">
    <property type="entry name" value="LRR_dom_sf"/>
</dbReference>
<comment type="subcellular location">
    <subcellularLocation>
        <location evidence="1">Membrane</location>
    </subcellularLocation>
</comment>
<dbReference type="Pfam" id="PF23598">
    <property type="entry name" value="LRR_14"/>
    <property type="match status" value="1"/>
</dbReference>
<evidence type="ECO:0000256" key="4">
    <source>
        <dbReference type="ARBA" id="ARBA00022737"/>
    </source>
</evidence>
<evidence type="ECO:0000259" key="6">
    <source>
        <dbReference type="Pfam" id="PF08263"/>
    </source>
</evidence>
<evidence type="ECO:0000256" key="3">
    <source>
        <dbReference type="ARBA" id="ARBA00022729"/>
    </source>
</evidence>
<dbReference type="AlphaFoldDB" id="A0A7J9FGN2"/>
<evidence type="ECO:0000313" key="9">
    <source>
        <dbReference type="Proteomes" id="UP000593568"/>
    </source>
</evidence>
<gene>
    <name evidence="8" type="ORF">Gotri_026688</name>
</gene>
<keyword evidence="4" id="KW-0677">Repeat</keyword>
<evidence type="ECO:0000256" key="5">
    <source>
        <dbReference type="ARBA" id="ARBA00023136"/>
    </source>
</evidence>
<evidence type="ECO:0000256" key="1">
    <source>
        <dbReference type="ARBA" id="ARBA00004370"/>
    </source>
</evidence>
<organism evidence="8 9">
    <name type="scientific">Gossypium trilobum</name>
    <dbReference type="NCBI Taxonomy" id="34281"/>
    <lineage>
        <taxon>Eukaryota</taxon>
        <taxon>Viridiplantae</taxon>
        <taxon>Streptophyta</taxon>
        <taxon>Embryophyta</taxon>
        <taxon>Tracheophyta</taxon>
        <taxon>Spermatophyta</taxon>
        <taxon>Magnoliopsida</taxon>
        <taxon>eudicotyledons</taxon>
        <taxon>Gunneridae</taxon>
        <taxon>Pentapetalae</taxon>
        <taxon>rosids</taxon>
        <taxon>malvids</taxon>
        <taxon>Malvales</taxon>
        <taxon>Malvaceae</taxon>
        <taxon>Malvoideae</taxon>
        <taxon>Gossypium</taxon>
    </lineage>
</organism>
<dbReference type="PRINTS" id="PR00019">
    <property type="entry name" value="LEURICHRPT"/>
</dbReference>
<keyword evidence="9" id="KW-1185">Reference proteome</keyword>
<evidence type="ECO:0008006" key="10">
    <source>
        <dbReference type="Google" id="ProtNLM"/>
    </source>
</evidence>
<dbReference type="InterPro" id="IPR055414">
    <property type="entry name" value="LRR_R13L4/SHOC2-like"/>
</dbReference>
<feature type="non-terminal residue" evidence="8">
    <location>
        <position position="1"/>
    </location>
</feature>
<dbReference type="GO" id="GO:0016020">
    <property type="term" value="C:membrane"/>
    <property type="evidence" value="ECO:0007669"/>
    <property type="project" value="UniProtKB-SubCell"/>
</dbReference>
<feature type="domain" description="Disease resistance R13L4/SHOC-2-like LRR" evidence="7">
    <location>
        <begin position="216"/>
        <end position="325"/>
    </location>
</feature>
<evidence type="ECO:0000256" key="2">
    <source>
        <dbReference type="ARBA" id="ARBA00022614"/>
    </source>
</evidence>
<dbReference type="SUPFAM" id="SSF52058">
    <property type="entry name" value="L domain-like"/>
    <property type="match status" value="1"/>
</dbReference>
<keyword evidence="5" id="KW-0472">Membrane</keyword>
<dbReference type="PROSITE" id="PS50096">
    <property type="entry name" value="IQ"/>
    <property type="match status" value="1"/>
</dbReference>
<dbReference type="InterPro" id="IPR053211">
    <property type="entry name" value="DNA_repair-toleration"/>
</dbReference>
<dbReference type="EMBL" id="JABEZW010000247">
    <property type="protein sequence ID" value="MBA0784472.1"/>
    <property type="molecule type" value="Genomic_DNA"/>
</dbReference>
<name>A0A7J9FGN2_9ROSI</name>
<evidence type="ECO:0000259" key="7">
    <source>
        <dbReference type="Pfam" id="PF23598"/>
    </source>
</evidence>
<dbReference type="PANTHER" id="PTHR48060:SF24">
    <property type="entry name" value="NON-SPECIFIC SERINE_THREONINE PROTEIN KINASE"/>
    <property type="match status" value="1"/>
</dbReference>
<comment type="caution">
    <text evidence="8">The sequence shown here is derived from an EMBL/GenBank/DDBJ whole genome shotgun (WGS) entry which is preliminary data.</text>
</comment>
<dbReference type="Gene3D" id="3.80.10.10">
    <property type="entry name" value="Ribonuclease Inhibitor"/>
    <property type="match status" value="2"/>
</dbReference>
<dbReference type="Proteomes" id="UP000593568">
    <property type="component" value="Unassembled WGS sequence"/>
</dbReference>
<feature type="domain" description="Leucine-rich repeat-containing N-terminal plant-type" evidence="6">
    <location>
        <begin position="157"/>
        <end position="194"/>
    </location>
</feature>
<dbReference type="FunFam" id="3.80.10.10:FF:000400">
    <property type="entry name" value="Nuclear pore complex protein NUP107"/>
    <property type="match status" value="1"/>
</dbReference>
<dbReference type="CDD" id="cd23767">
    <property type="entry name" value="IQCD"/>
    <property type="match status" value="1"/>
</dbReference>
<keyword evidence="2" id="KW-0433">Leucine-rich repeat</keyword>
<proteinExistence type="predicted"/>
<keyword evidence="3" id="KW-0732">Signal</keyword>
<accession>A0A7J9FGN2</accession>
<sequence length="330" mass="36684">MIVLAQRLISRWRVNSGVSTVDRCNIQWRTWAARFIQAAWRRYSKRKIMEQRRKEEEEAEGSDGYLSNSGGGSYSLGASFLASKFAANALCGIHRNQNAKSAKELVKLQKPPESDFSAEDAGRSCGLVFLSSYQQLDVGPETNTNGTFREEASTRQKEPNALLKWKGSLDNQSQSSLSSWDGNGHCNWTGIICDKSRRVHQLNLSRFGLKGKLHGFSFSSFPKLNVIDLSSNYLRGTIPSGVGNLSRLTYLDLSSNNLSGYIPFEIGKLRSISELYLESNILTGSIPPSIGNLTDLSFLYLHKNKLSGSIPQQIGMLKSLYKLVLSDNNL</sequence>
<dbReference type="InterPro" id="IPR013210">
    <property type="entry name" value="LRR_N_plant-typ"/>
</dbReference>
<reference evidence="8 9" key="1">
    <citation type="journal article" date="2019" name="Genome Biol. Evol.">
        <title>Insights into the evolution of the New World diploid cottons (Gossypium, subgenus Houzingenia) based on genome sequencing.</title>
        <authorList>
            <person name="Grover C.E."/>
            <person name="Arick M.A. 2nd"/>
            <person name="Thrash A."/>
            <person name="Conover J.L."/>
            <person name="Sanders W.S."/>
            <person name="Peterson D.G."/>
            <person name="Frelichowski J.E."/>
            <person name="Scheffler J.A."/>
            <person name="Scheffler B.E."/>
            <person name="Wendel J.F."/>
        </authorList>
    </citation>
    <scope>NUCLEOTIDE SEQUENCE [LARGE SCALE GENOMIC DNA]</scope>
    <source>
        <strain evidence="8">8</strain>
        <tissue evidence="8">Leaf</tissue>
    </source>
</reference>
<dbReference type="PANTHER" id="PTHR48060">
    <property type="entry name" value="DNA DAMAGE-REPAIR/TOLERATION PROTEIN DRT100"/>
    <property type="match status" value="1"/>
</dbReference>
<protein>
    <recommendedName>
        <fullName evidence="10">Leucine-rich repeat-containing N-terminal plant-type domain-containing protein</fullName>
    </recommendedName>
</protein>